<evidence type="ECO:0000256" key="5">
    <source>
        <dbReference type="ARBA" id="ARBA00022723"/>
    </source>
</evidence>
<dbReference type="PANTHER" id="PTHR47545:SF1">
    <property type="entry name" value="MULTIFUNCTIONAL CCA PROTEIN"/>
    <property type="match status" value="1"/>
</dbReference>
<evidence type="ECO:0000256" key="7">
    <source>
        <dbReference type="ARBA" id="ARBA00022800"/>
    </source>
</evidence>
<dbReference type="Pfam" id="PF12627">
    <property type="entry name" value="PolyA_pol_RNAbd"/>
    <property type="match status" value="1"/>
</dbReference>
<dbReference type="Gene3D" id="1.10.3090.10">
    <property type="entry name" value="cca-adding enzyme, domain 2"/>
    <property type="match status" value="1"/>
</dbReference>
<dbReference type="GO" id="GO:0005524">
    <property type="term" value="F:ATP binding"/>
    <property type="evidence" value="ECO:0007669"/>
    <property type="project" value="UniProtKB-UniRule"/>
</dbReference>
<keyword evidence="4 11" id="KW-0548">Nucleotidyltransferase</keyword>
<dbReference type="HAMAP" id="MF_01262">
    <property type="entry name" value="CCA_bact_type2"/>
    <property type="match status" value="1"/>
</dbReference>
<dbReference type="InterPro" id="IPR043519">
    <property type="entry name" value="NT_sf"/>
</dbReference>
<keyword evidence="10 11" id="KW-0694">RNA-binding</keyword>
<dbReference type="EC" id="2.7.7.72" evidence="11"/>
<feature type="binding site" evidence="11">
    <location>
        <position position="137"/>
    </location>
    <ligand>
        <name>CTP</name>
        <dbReference type="ChEBI" id="CHEBI:37563"/>
    </ligand>
</feature>
<sequence length="408" mass="46503">METYLVGGAVRDQLLYLPVKDKDWVVVGGSPKKMLTMGYKQVGRNFPVFLHPITHEEYALARVEQKSGRGYTGFACYANSDVTLKQDLARRDLTINAIALDKHGTYYDPYGGRIDLQKRILRHISSAFCEDPLRVLRVARFSAYLANLKFRVSHETLALMKEVVQSGELSYLSPERIWNEMDLALKTSCPQVFFQVLKACGALKELFPELDSVYYSISAKKKKRSQVITHKYNTFITLSKVAQYSSEVEIRFAALCYDLTKSLITQENAANDSKGDVPGITITSIFCKRLRLPREYRELALLVFEFYSILHNIHFSSPKQLLTLFNRIDAWRKPYRIQQIALILDIESRTPKTCLGHLSSKGECLHDAWQVAKSVSTQAIISAGFVGYKVSEELCRRRLSALTAWRNS</sequence>
<dbReference type="Proteomes" id="UP000294462">
    <property type="component" value="Chromosome"/>
</dbReference>
<keyword evidence="7 11" id="KW-0692">RNA repair</keyword>
<evidence type="ECO:0000256" key="4">
    <source>
        <dbReference type="ARBA" id="ARBA00022695"/>
    </source>
</evidence>
<evidence type="ECO:0000259" key="13">
    <source>
        <dbReference type="Pfam" id="PF12627"/>
    </source>
</evidence>
<comment type="cofactor">
    <cofactor evidence="1 11">
        <name>Mg(2+)</name>
        <dbReference type="ChEBI" id="CHEBI:18420"/>
    </cofactor>
</comment>
<dbReference type="InterPro" id="IPR002646">
    <property type="entry name" value="PolA_pol_head_dom"/>
</dbReference>
<keyword evidence="8 11" id="KW-0067">ATP-binding</keyword>
<feature type="domain" description="Poly A polymerase head" evidence="12">
    <location>
        <begin position="3"/>
        <end position="122"/>
    </location>
</feature>
<dbReference type="AlphaFoldDB" id="A0A451DJK0"/>
<feature type="binding site" evidence="11">
    <location>
        <position position="8"/>
    </location>
    <ligand>
        <name>ATP</name>
        <dbReference type="ChEBI" id="CHEBI:30616"/>
    </ligand>
</feature>
<comment type="catalytic activity">
    <reaction evidence="11">
        <text>a tRNA precursor + 2 CTP + ATP = a tRNA with a 3' CCA end + 3 diphosphate</text>
        <dbReference type="Rhea" id="RHEA:14433"/>
        <dbReference type="Rhea" id="RHEA-COMP:10465"/>
        <dbReference type="Rhea" id="RHEA-COMP:10468"/>
        <dbReference type="ChEBI" id="CHEBI:30616"/>
        <dbReference type="ChEBI" id="CHEBI:33019"/>
        <dbReference type="ChEBI" id="CHEBI:37563"/>
        <dbReference type="ChEBI" id="CHEBI:74896"/>
        <dbReference type="ChEBI" id="CHEBI:83071"/>
        <dbReference type="EC" id="2.7.7.72"/>
    </reaction>
</comment>
<keyword evidence="3 11" id="KW-0819">tRNA processing</keyword>
<dbReference type="GO" id="GO:0160016">
    <property type="term" value="F:CCACCA tRNA nucleotidyltransferase activity"/>
    <property type="evidence" value="ECO:0007669"/>
    <property type="project" value="RHEA"/>
</dbReference>
<accession>A0A451DJK0</accession>
<feature type="binding site" evidence="11">
    <location>
        <position position="91"/>
    </location>
    <ligand>
        <name>ATP</name>
        <dbReference type="ChEBI" id="CHEBI:30616"/>
    </ligand>
</feature>
<keyword evidence="5 11" id="KW-0479">Metal-binding</keyword>
<keyword evidence="9 11" id="KW-0460">Magnesium</keyword>
<dbReference type="RefSeq" id="WP_072666194.1">
    <property type="nucleotide sequence ID" value="NZ_LR217725.1"/>
</dbReference>
<evidence type="ECO:0000313" key="14">
    <source>
        <dbReference type="EMBL" id="VFP86861.1"/>
    </source>
</evidence>
<dbReference type="InterPro" id="IPR012006">
    <property type="entry name" value="CCA_bact"/>
</dbReference>
<evidence type="ECO:0000259" key="12">
    <source>
        <dbReference type="Pfam" id="PF01743"/>
    </source>
</evidence>
<evidence type="ECO:0000313" key="15">
    <source>
        <dbReference type="Proteomes" id="UP000294462"/>
    </source>
</evidence>
<dbReference type="GO" id="GO:0000287">
    <property type="term" value="F:magnesium ion binding"/>
    <property type="evidence" value="ECO:0007669"/>
    <property type="project" value="UniProtKB-UniRule"/>
</dbReference>
<comment type="miscellaneous">
    <text evidence="11">A single active site specifically recognizes both ATP and CTP and is responsible for their addition.</text>
</comment>
<dbReference type="OrthoDB" id="9805698at2"/>
<feature type="binding site" evidence="11">
    <location>
        <position position="140"/>
    </location>
    <ligand>
        <name>ATP</name>
        <dbReference type="ChEBI" id="CHEBI:30616"/>
    </ligand>
</feature>
<dbReference type="InterPro" id="IPR032828">
    <property type="entry name" value="PolyA_RNA-bd"/>
</dbReference>
<name>A0A451DJK0_9GAMM</name>
<comment type="similarity">
    <text evidence="11">Belongs to the tRNA nucleotidyltransferase/poly(A) polymerase family. Bacterial CCA-adding enzyme type 2 subfamily.</text>
</comment>
<dbReference type="GO" id="GO:0016787">
    <property type="term" value="F:hydrolase activity"/>
    <property type="evidence" value="ECO:0007669"/>
    <property type="project" value="UniProtKB-KW"/>
</dbReference>
<dbReference type="GO" id="GO:0000049">
    <property type="term" value="F:tRNA binding"/>
    <property type="evidence" value="ECO:0007669"/>
    <property type="project" value="UniProtKB-UniRule"/>
</dbReference>
<dbReference type="Gene3D" id="3.30.460.10">
    <property type="entry name" value="Beta Polymerase, domain 2"/>
    <property type="match status" value="1"/>
</dbReference>
<reference evidence="14 15" key="1">
    <citation type="submission" date="2019-02" db="EMBL/GenBank/DDBJ databases">
        <authorList>
            <person name="Manzano-Marin A."/>
            <person name="Manzano-Marin A."/>
        </authorList>
    </citation>
    <scope>NUCLEOTIDE SEQUENCE [LARGE SCALE GENOMIC DNA]</scope>
    <source>
        <strain evidence="14 15">ErCipseudotaxifoliae</strain>
    </source>
</reference>
<dbReference type="PANTHER" id="PTHR47545">
    <property type="entry name" value="MULTIFUNCTIONAL CCA PROTEIN"/>
    <property type="match status" value="1"/>
</dbReference>
<evidence type="ECO:0000256" key="11">
    <source>
        <dbReference type="HAMAP-Rule" id="MF_01262"/>
    </source>
</evidence>
<keyword evidence="2 11" id="KW-0808">Transferase</keyword>
<feature type="domain" description="tRNA nucleotidyltransferase/poly(A) polymerase RNA and SrmB- binding" evidence="13">
    <location>
        <begin position="150"/>
        <end position="212"/>
    </location>
</feature>
<organism evidence="14 15">
    <name type="scientific">Candidatus Erwinia haradaeae</name>
    <dbReference type="NCBI Taxonomy" id="1922217"/>
    <lineage>
        <taxon>Bacteria</taxon>
        <taxon>Pseudomonadati</taxon>
        <taxon>Pseudomonadota</taxon>
        <taxon>Gammaproteobacteria</taxon>
        <taxon>Enterobacterales</taxon>
        <taxon>Erwiniaceae</taxon>
        <taxon>Erwinia</taxon>
    </lineage>
</organism>
<feature type="binding site" evidence="11">
    <location>
        <position position="91"/>
    </location>
    <ligand>
        <name>CTP</name>
        <dbReference type="ChEBI" id="CHEBI:37563"/>
    </ligand>
</feature>
<evidence type="ECO:0000256" key="10">
    <source>
        <dbReference type="ARBA" id="ARBA00022884"/>
    </source>
</evidence>
<comment type="catalytic activity">
    <reaction evidence="11">
        <text>a tRNA with a 3' CCA end + 2 CTP + ATP = a tRNA with a 3' CCACCA end + 3 diphosphate</text>
        <dbReference type="Rhea" id="RHEA:76235"/>
        <dbReference type="Rhea" id="RHEA-COMP:10468"/>
        <dbReference type="Rhea" id="RHEA-COMP:18655"/>
        <dbReference type="ChEBI" id="CHEBI:30616"/>
        <dbReference type="ChEBI" id="CHEBI:33019"/>
        <dbReference type="ChEBI" id="CHEBI:37563"/>
        <dbReference type="ChEBI" id="CHEBI:83071"/>
        <dbReference type="ChEBI" id="CHEBI:195187"/>
    </reaction>
</comment>
<keyword evidence="14" id="KW-0378">Hydrolase</keyword>
<evidence type="ECO:0000256" key="9">
    <source>
        <dbReference type="ARBA" id="ARBA00022842"/>
    </source>
</evidence>
<evidence type="ECO:0000256" key="8">
    <source>
        <dbReference type="ARBA" id="ARBA00022840"/>
    </source>
</evidence>
<dbReference type="SUPFAM" id="SSF81891">
    <property type="entry name" value="Poly A polymerase C-terminal region-like"/>
    <property type="match status" value="1"/>
</dbReference>
<dbReference type="GO" id="GO:0042245">
    <property type="term" value="P:RNA repair"/>
    <property type="evidence" value="ECO:0007669"/>
    <property type="project" value="UniProtKB-KW"/>
</dbReference>
<dbReference type="SUPFAM" id="SSF81301">
    <property type="entry name" value="Nucleotidyltransferase"/>
    <property type="match status" value="1"/>
</dbReference>
<dbReference type="NCBIfam" id="NF008137">
    <property type="entry name" value="PRK10885.1"/>
    <property type="match status" value="1"/>
</dbReference>
<dbReference type="Pfam" id="PF01743">
    <property type="entry name" value="PolyA_pol"/>
    <property type="match status" value="1"/>
</dbReference>
<dbReference type="PIRSF" id="PIRSF000813">
    <property type="entry name" value="CCA_bact"/>
    <property type="match status" value="1"/>
</dbReference>
<comment type="function">
    <text evidence="11">Catalyzes the addition and repair of the essential 3'-terminal CCA sequence in tRNAs without using a nucleic acid template. Adds these three nucleotides in the order of C, C, and A to the tRNA nucleotide-73, using CTP and ATP as substrates and producing inorganic pyrophosphate. tRNA 3'-terminal CCA addition is required both for tRNA processing and repair. Also involved in tRNA surveillance by mediating tandem CCA addition to generate a CCACCA at the 3' terminus of unstable tRNAs. While stable tRNAs receive only 3'-terminal CCA, unstable tRNAs are marked with CCACCA and rapidly degraded.</text>
</comment>
<feature type="binding site" evidence="11">
    <location>
        <position position="11"/>
    </location>
    <ligand>
        <name>CTP</name>
        <dbReference type="ChEBI" id="CHEBI:37563"/>
    </ligand>
</feature>
<feature type="binding site" evidence="11">
    <location>
        <position position="23"/>
    </location>
    <ligand>
        <name>Mg(2+)</name>
        <dbReference type="ChEBI" id="CHEBI:18420"/>
    </ligand>
</feature>
<protein>
    <recommendedName>
        <fullName evidence="11">CCA-adding enzyme</fullName>
        <ecNumber evidence="11">2.7.7.72</ecNumber>
    </recommendedName>
    <alternativeName>
        <fullName evidence="11">CCA tRNA nucleotidyltransferase</fullName>
    </alternativeName>
    <alternativeName>
        <fullName evidence="11">tRNA CCA-pyrophosphorylase</fullName>
    </alternativeName>
    <alternativeName>
        <fullName evidence="11">tRNA adenylyl-/cytidylyl- transferase</fullName>
    </alternativeName>
    <alternativeName>
        <fullName evidence="11">tRNA nucleotidyltransferase</fullName>
    </alternativeName>
    <alternativeName>
        <fullName evidence="11">tRNA-NT</fullName>
    </alternativeName>
</protein>
<evidence type="ECO:0000256" key="1">
    <source>
        <dbReference type="ARBA" id="ARBA00001946"/>
    </source>
</evidence>
<dbReference type="EMBL" id="LR217725">
    <property type="protein sequence ID" value="VFP86861.1"/>
    <property type="molecule type" value="Genomic_DNA"/>
</dbReference>
<feature type="binding site" evidence="11">
    <location>
        <position position="137"/>
    </location>
    <ligand>
        <name>ATP</name>
        <dbReference type="ChEBI" id="CHEBI:30616"/>
    </ligand>
</feature>
<dbReference type="KEGG" id="ehd:ERCIPSTX3056_286"/>
<gene>
    <name evidence="11 14" type="primary">cca</name>
    <name evidence="14" type="ORF">ERCIPSTX3056_286</name>
</gene>
<proteinExistence type="inferred from homology"/>
<feature type="binding site" evidence="11">
    <location>
        <position position="21"/>
    </location>
    <ligand>
        <name>Mg(2+)</name>
        <dbReference type="ChEBI" id="CHEBI:18420"/>
    </ligand>
</feature>
<evidence type="ECO:0000256" key="2">
    <source>
        <dbReference type="ARBA" id="ARBA00022679"/>
    </source>
</evidence>
<evidence type="ECO:0000256" key="3">
    <source>
        <dbReference type="ARBA" id="ARBA00022694"/>
    </source>
</evidence>
<feature type="binding site" evidence="11">
    <location>
        <position position="8"/>
    </location>
    <ligand>
        <name>CTP</name>
        <dbReference type="ChEBI" id="CHEBI:37563"/>
    </ligand>
</feature>
<dbReference type="GO" id="GO:0004810">
    <property type="term" value="F:CCA tRNA nucleotidyltransferase activity"/>
    <property type="evidence" value="ECO:0007669"/>
    <property type="project" value="UniProtKB-UniRule"/>
</dbReference>
<feature type="binding site" evidence="11">
    <location>
        <position position="140"/>
    </location>
    <ligand>
        <name>CTP</name>
        <dbReference type="ChEBI" id="CHEBI:37563"/>
    </ligand>
</feature>
<evidence type="ECO:0000256" key="6">
    <source>
        <dbReference type="ARBA" id="ARBA00022741"/>
    </source>
</evidence>
<dbReference type="InterPro" id="IPR050124">
    <property type="entry name" value="tRNA_CCA-adding_enzyme"/>
</dbReference>
<keyword evidence="15" id="KW-1185">Reference proteome</keyword>
<dbReference type="GO" id="GO:0001680">
    <property type="term" value="P:tRNA 3'-terminal CCA addition"/>
    <property type="evidence" value="ECO:0007669"/>
    <property type="project" value="UniProtKB-UniRule"/>
</dbReference>
<keyword evidence="6 11" id="KW-0547">Nucleotide-binding</keyword>
<feature type="binding site" evidence="11">
    <location>
        <position position="11"/>
    </location>
    <ligand>
        <name>ATP</name>
        <dbReference type="ChEBI" id="CHEBI:30616"/>
    </ligand>
</feature>